<feature type="non-terminal residue" evidence="2">
    <location>
        <position position="1"/>
    </location>
</feature>
<protein>
    <submittedName>
        <fullName evidence="2">Uncharacterized protein</fullName>
    </submittedName>
</protein>
<feature type="compositionally biased region" description="Polar residues" evidence="1">
    <location>
        <begin position="34"/>
        <end position="50"/>
    </location>
</feature>
<name>A0AAI9U3I5_9PEZI</name>
<keyword evidence="3" id="KW-1185">Reference proteome</keyword>
<proteinExistence type="predicted"/>
<feature type="region of interest" description="Disordered" evidence="1">
    <location>
        <begin position="16"/>
        <end position="86"/>
    </location>
</feature>
<evidence type="ECO:0000313" key="2">
    <source>
        <dbReference type="EMBL" id="KAK1451016.1"/>
    </source>
</evidence>
<gene>
    <name evidence="2" type="ORF">CMEL01_16768</name>
</gene>
<comment type="caution">
    <text evidence="2">The sequence shown here is derived from an EMBL/GenBank/DDBJ whole genome shotgun (WGS) entry which is preliminary data.</text>
</comment>
<evidence type="ECO:0000313" key="3">
    <source>
        <dbReference type="Proteomes" id="UP001239795"/>
    </source>
</evidence>
<dbReference type="EMBL" id="MLGG01000047">
    <property type="protein sequence ID" value="KAK1451016.1"/>
    <property type="molecule type" value="Genomic_DNA"/>
</dbReference>
<sequence length="86" mass="9102">SRGACHSCSTVRFSQLRTRISSSVKRGRGEARKSNPSTQNLPTAGGSTRLSSREEPTLRASVGPSPLSTAPGLRRRQSPPSVISTP</sequence>
<evidence type="ECO:0000256" key="1">
    <source>
        <dbReference type="SAM" id="MobiDB-lite"/>
    </source>
</evidence>
<accession>A0AAI9U3I5</accession>
<dbReference type="AlphaFoldDB" id="A0AAI9U3I5"/>
<organism evidence="2 3">
    <name type="scientific">Colletotrichum melonis</name>
    <dbReference type="NCBI Taxonomy" id="1209925"/>
    <lineage>
        <taxon>Eukaryota</taxon>
        <taxon>Fungi</taxon>
        <taxon>Dikarya</taxon>
        <taxon>Ascomycota</taxon>
        <taxon>Pezizomycotina</taxon>
        <taxon>Sordariomycetes</taxon>
        <taxon>Hypocreomycetidae</taxon>
        <taxon>Glomerellales</taxon>
        <taxon>Glomerellaceae</taxon>
        <taxon>Colletotrichum</taxon>
        <taxon>Colletotrichum acutatum species complex</taxon>
    </lineage>
</organism>
<reference evidence="2 3" key="1">
    <citation type="submission" date="2016-10" db="EMBL/GenBank/DDBJ databases">
        <title>The genome sequence of Colletotrichum fioriniae PJ7.</title>
        <authorList>
            <person name="Baroncelli R."/>
        </authorList>
    </citation>
    <scope>NUCLEOTIDE SEQUENCE [LARGE SCALE GENOMIC DNA]</scope>
    <source>
        <strain evidence="2">Col 31</strain>
    </source>
</reference>
<dbReference type="Proteomes" id="UP001239795">
    <property type="component" value="Unassembled WGS sequence"/>
</dbReference>